<gene>
    <name evidence="1" type="ORF">E2626_13240</name>
</gene>
<dbReference type="InterPro" id="IPR019587">
    <property type="entry name" value="Polyketide_cyclase/dehydratase"/>
</dbReference>
<dbReference type="AlphaFoldDB" id="A0A4Y8LBI2"/>
<proteinExistence type="predicted"/>
<evidence type="ECO:0000313" key="1">
    <source>
        <dbReference type="EMBL" id="TFD99743.1"/>
    </source>
</evidence>
<dbReference type="OrthoDB" id="1903764at2"/>
<dbReference type="Gene3D" id="3.30.530.20">
    <property type="match status" value="1"/>
</dbReference>
<dbReference type="RefSeq" id="WP_134382259.1">
    <property type="nucleotide sequence ID" value="NZ_SORX01000008.1"/>
</dbReference>
<sequence length="156" mass="17980">MGALNQTMVIDRPLETVFKQTIQMEKSPEIMDQVESVKKLTEGPPGKGTRYEEVRDLGGRKVQSELIVTELVENQSYAVTSEQNGVKINFRYTFREQDENSTFVTFDGTVTTQGLARSLFKGMIVRMISKEELFHLQKLKKYIEKQTEDQHDKNID</sequence>
<organism evidence="1 2">
    <name type="scientific">Jeotgalibacillus salarius</name>
    <dbReference type="NCBI Taxonomy" id="546023"/>
    <lineage>
        <taxon>Bacteria</taxon>
        <taxon>Bacillati</taxon>
        <taxon>Bacillota</taxon>
        <taxon>Bacilli</taxon>
        <taxon>Bacillales</taxon>
        <taxon>Caryophanaceae</taxon>
        <taxon>Jeotgalibacillus</taxon>
    </lineage>
</organism>
<protein>
    <submittedName>
        <fullName evidence="1">DUF3284 domain-containing protein</fullName>
    </submittedName>
</protein>
<accession>A0A4Y8LBI2</accession>
<reference evidence="1 2" key="1">
    <citation type="submission" date="2019-03" db="EMBL/GenBank/DDBJ databases">
        <authorList>
            <person name="Yang Y."/>
        </authorList>
    </citation>
    <scope>NUCLEOTIDE SEQUENCE [LARGE SCALE GENOMIC DNA]</scope>
    <source>
        <strain evidence="1 2">ASL-1</strain>
    </source>
</reference>
<name>A0A4Y8LBI2_9BACL</name>
<dbReference type="SUPFAM" id="SSF55961">
    <property type="entry name" value="Bet v1-like"/>
    <property type="match status" value="1"/>
</dbReference>
<keyword evidence="2" id="KW-1185">Reference proteome</keyword>
<dbReference type="EMBL" id="SORX01000008">
    <property type="protein sequence ID" value="TFD99743.1"/>
    <property type="molecule type" value="Genomic_DNA"/>
</dbReference>
<dbReference type="InterPro" id="IPR023393">
    <property type="entry name" value="START-like_dom_sf"/>
</dbReference>
<evidence type="ECO:0000313" key="2">
    <source>
        <dbReference type="Proteomes" id="UP000297776"/>
    </source>
</evidence>
<comment type="caution">
    <text evidence="1">The sequence shown here is derived from an EMBL/GenBank/DDBJ whole genome shotgun (WGS) entry which is preliminary data.</text>
</comment>
<dbReference type="Proteomes" id="UP000297776">
    <property type="component" value="Unassembled WGS sequence"/>
</dbReference>
<dbReference type="Pfam" id="PF10604">
    <property type="entry name" value="Polyketide_cyc2"/>
    <property type="match status" value="1"/>
</dbReference>